<keyword evidence="3" id="KW-1185">Reference proteome</keyword>
<proteinExistence type="predicted"/>
<organism evidence="2 3">
    <name type="scientific">Cellvibrio polysaccharolyticus</name>
    <dbReference type="NCBI Taxonomy" id="2082724"/>
    <lineage>
        <taxon>Bacteria</taxon>
        <taxon>Pseudomonadati</taxon>
        <taxon>Pseudomonadota</taxon>
        <taxon>Gammaproteobacteria</taxon>
        <taxon>Cellvibrionales</taxon>
        <taxon>Cellvibrionaceae</taxon>
        <taxon>Cellvibrio</taxon>
    </lineage>
</organism>
<comment type="caution">
    <text evidence="2">The sequence shown here is derived from an EMBL/GenBank/DDBJ whole genome shotgun (WGS) entry which is preliminary data.</text>
</comment>
<dbReference type="PROSITE" id="PS51186">
    <property type="entry name" value="GNAT"/>
    <property type="match status" value="1"/>
</dbReference>
<dbReference type="SUPFAM" id="SSF55729">
    <property type="entry name" value="Acyl-CoA N-acyltransferases (Nat)"/>
    <property type="match status" value="1"/>
</dbReference>
<dbReference type="AlphaFoldDB" id="A0A928V038"/>
<dbReference type="Gene3D" id="3.40.630.30">
    <property type="match status" value="1"/>
</dbReference>
<accession>A0A928V038</accession>
<protein>
    <submittedName>
        <fullName evidence="2">GNAT family N-acetyltransferase</fullName>
    </submittedName>
</protein>
<name>A0A928V038_9GAMM</name>
<feature type="domain" description="N-acetyltransferase" evidence="1">
    <location>
        <begin position="39"/>
        <end position="189"/>
    </location>
</feature>
<reference evidence="2" key="1">
    <citation type="submission" date="2018-07" db="EMBL/GenBank/DDBJ databases">
        <title>Genome assembly of strain Ka43.</title>
        <authorList>
            <person name="Kukolya J."/>
            <person name="Nagy I."/>
            <person name="Horvath B."/>
            <person name="Toth A."/>
        </authorList>
    </citation>
    <scope>NUCLEOTIDE SEQUENCE</scope>
    <source>
        <strain evidence="2">KB43</strain>
    </source>
</reference>
<dbReference type="Proteomes" id="UP000652567">
    <property type="component" value="Unassembled WGS sequence"/>
</dbReference>
<dbReference type="Pfam" id="PF00583">
    <property type="entry name" value="Acetyltransf_1"/>
    <property type="match status" value="1"/>
</dbReference>
<evidence type="ECO:0000259" key="1">
    <source>
        <dbReference type="PROSITE" id="PS51186"/>
    </source>
</evidence>
<dbReference type="CDD" id="cd04301">
    <property type="entry name" value="NAT_SF"/>
    <property type="match status" value="1"/>
</dbReference>
<dbReference type="InterPro" id="IPR016181">
    <property type="entry name" value="Acyl_CoA_acyltransferase"/>
</dbReference>
<dbReference type="EMBL" id="PRDL01000001">
    <property type="protein sequence ID" value="MBE8716380.1"/>
    <property type="molecule type" value="Genomic_DNA"/>
</dbReference>
<evidence type="ECO:0000313" key="2">
    <source>
        <dbReference type="EMBL" id="MBE8716380.1"/>
    </source>
</evidence>
<dbReference type="InterPro" id="IPR000182">
    <property type="entry name" value="GNAT_dom"/>
</dbReference>
<dbReference type="GO" id="GO:0016747">
    <property type="term" value="F:acyltransferase activity, transferring groups other than amino-acyl groups"/>
    <property type="evidence" value="ECO:0007669"/>
    <property type="project" value="InterPro"/>
</dbReference>
<sequence>MRRKFKPGCRRSIVNCWLAQQISNRSLTMLDRLLLPTEFTLRIADESDRGFMIALFRSVRPHLFMIDLPSQHLELLVNHQYQLQQNTYKMQWPCAVTFIVQYRGESIGKVVLHEEKDLLHIIDIALIPDQRGKGYGTAILKSFSNMADRHAMLLRLSVERDNCRAKKLYLALGFEVFEAGEFYLAMKREPSLTS</sequence>
<evidence type="ECO:0000313" key="3">
    <source>
        <dbReference type="Proteomes" id="UP000652567"/>
    </source>
</evidence>
<gene>
    <name evidence="2" type="ORF">C4F51_04175</name>
</gene>